<dbReference type="Pfam" id="PF13193">
    <property type="entry name" value="AMP-binding_C"/>
    <property type="match status" value="1"/>
</dbReference>
<dbReference type="Gene3D" id="3.40.50.12780">
    <property type="entry name" value="N-terminal domain of ligase-like"/>
    <property type="match status" value="1"/>
</dbReference>
<dbReference type="Pfam" id="PF00501">
    <property type="entry name" value="AMP-binding"/>
    <property type="match status" value="1"/>
</dbReference>
<evidence type="ECO:0000259" key="9">
    <source>
        <dbReference type="Pfam" id="PF13193"/>
    </source>
</evidence>
<dbReference type="EC" id="6.2.1.44" evidence="6"/>
<dbReference type="Proteomes" id="UP000298781">
    <property type="component" value="Chromosome"/>
</dbReference>
<evidence type="ECO:0000256" key="6">
    <source>
        <dbReference type="ARBA" id="ARBA00066616"/>
    </source>
</evidence>
<feature type="domain" description="AMP-binding enzyme C-terminal" evidence="9">
    <location>
        <begin position="453"/>
        <end position="528"/>
    </location>
</feature>
<comment type="catalytic activity">
    <reaction evidence="5">
        <text>3-(methylsulfanyl)propanoate + ATP + CoA = 3-(methylsulfanyl)propanoyl-CoA + AMP + diphosphate</text>
        <dbReference type="Rhea" id="RHEA:43052"/>
        <dbReference type="ChEBI" id="CHEBI:30616"/>
        <dbReference type="ChEBI" id="CHEBI:33019"/>
        <dbReference type="ChEBI" id="CHEBI:49016"/>
        <dbReference type="ChEBI" id="CHEBI:57287"/>
        <dbReference type="ChEBI" id="CHEBI:82815"/>
        <dbReference type="ChEBI" id="CHEBI:456215"/>
        <dbReference type="EC" id="6.2.1.44"/>
    </reaction>
    <physiologicalReaction direction="left-to-right" evidence="5">
        <dbReference type="Rhea" id="RHEA:43053"/>
    </physiologicalReaction>
</comment>
<organism evidence="10 11">
    <name type="scientific">Phreatobacter stygius</name>
    <dbReference type="NCBI Taxonomy" id="1940610"/>
    <lineage>
        <taxon>Bacteria</taxon>
        <taxon>Pseudomonadati</taxon>
        <taxon>Pseudomonadota</taxon>
        <taxon>Alphaproteobacteria</taxon>
        <taxon>Hyphomicrobiales</taxon>
        <taxon>Phreatobacteraceae</taxon>
        <taxon>Phreatobacter</taxon>
    </lineage>
</organism>
<dbReference type="InterPro" id="IPR000873">
    <property type="entry name" value="AMP-dep_synth/lig_dom"/>
</dbReference>
<dbReference type="NCBIfam" id="NF004837">
    <property type="entry name" value="PRK06187.1"/>
    <property type="match status" value="1"/>
</dbReference>
<name>A0A4D7BCJ8_9HYPH</name>
<dbReference type="OrthoDB" id="9803968at2"/>
<keyword evidence="2 10" id="KW-0436">Ligase</keyword>
<dbReference type="EMBL" id="CP039690">
    <property type="protein sequence ID" value="QCI68343.1"/>
    <property type="molecule type" value="Genomic_DNA"/>
</dbReference>
<dbReference type="PANTHER" id="PTHR43859">
    <property type="entry name" value="ACYL-ACTIVATING ENZYME"/>
    <property type="match status" value="1"/>
</dbReference>
<keyword evidence="4" id="KW-0443">Lipid metabolism</keyword>
<evidence type="ECO:0000313" key="11">
    <source>
        <dbReference type="Proteomes" id="UP000298781"/>
    </source>
</evidence>
<evidence type="ECO:0000313" key="10">
    <source>
        <dbReference type="EMBL" id="QCI68343.1"/>
    </source>
</evidence>
<sequence>MFGLMQEQPLLISSLIEHAAEAHADRQVVSRDAEGRIRAFGYRELAARARALARALIELGVRPGDRVATLAWNDHRHMELYYAVSGIGAVIHTVNPRLFPQQIGFILNHAESVCLFFDPGFGAMVAELAPGLSGLRHVVEMADDATVPPLGDHVVRHSYERLLAGHAGEFAWPQLDDRAASGLCYTSGTTGDPKGVLYAHRSTVLHALSAGGPGGFDVTRDDVVLAVVPLFHVNAWGLPYVCALSGATLVLPGPRLDGASIYELMRSQLCTVAFGVPTVWMGLLDHVSNNPQLRPRDELRLQRIVIGGAAAPAALIDGLQDLLGCDVILAWGMTELSPLGSIGRVPRKGELADEDERRRRLAKQGRAVFGVTMKIVDADGRPLPRDGRAAGRLLVRGPWVTSGYFRHDEPLLDADGFFETGDIATIDPSGDLEITDRMKDVIKSGGEWISSIELEGVAASHPAVAEAAVIAMAHPKWQERPLLIVRLRAGMAASASDILGHMAPRVARWWLPDDIAFVDDIPHTATGKIQKTKLRERFARHQALQPEPS</sequence>
<dbReference type="PROSITE" id="PS00455">
    <property type="entry name" value="AMP_BINDING"/>
    <property type="match status" value="1"/>
</dbReference>
<dbReference type="Gene3D" id="3.30.300.30">
    <property type="match status" value="1"/>
</dbReference>
<evidence type="ECO:0000256" key="1">
    <source>
        <dbReference type="ARBA" id="ARBA00006432"/>
    </source>
</evidence>
<comment type="similarity">
    <text evidence="1">Belongs to the ATP-dependent AMP-binding enzyme family.</text>
</comment>
<dbReference type="AlphaFoldDB" id="A0A4D7BCJ8"/>
<keyword evidence="11" id="KW-1185">Reference proteome</keyword>
<dbReference type="PANTHER" id="PTHR43859:SF4">
    <property type="entry name" value="BUTANOATE--COA LIGASE AAE1-RELATED"/>
    <property type="match status" value="1"/>
</dbReference>
<dbReference type="InterPro" id="IPR042099">
    <property type="entry name" value="ANL_N_sf"/>
</dbReference>
<dbReference type="KEGG" id="pstg:E8M01_31425"/>
<dbReference type="InterPro" id="IPR020845">
    <property type="entry name" value="AMP-binding_CS"/>
</dbReference>
<dbReference type="RefSeq" id="WP_136963762.1">
    <property type="nucleotide sequence ID" value="NZ_CP039690.1"/>
</dbReference>
<feature type="domain" description="AMP-dependent synthetase/ligase" evidence="8">
    <location>
        <begin position="17"/>
        <end position="405"/>
    </location>
</feature>
<accession>A0A4D7BCJ8</accession>
<dbReference type="InterPro" id="IPR025110">
    <property type="entry name" value="AMP-bd_C"/>
</dbReference>
<evidence type="ECO:0000256" key="5">
    <source>
        <dbReference type="ARBA" id="ARBA00051915"/>
    </source>
</evidence>
<reference evidence="10 11" key="1">
    <citation type="submission" date="2019-04" db="EMBL/GenBank/DDBJ databases">
        <title>Phreatobacter aquaticus sp. nov.</title>
        <authorList>
            <person name="Choi A."/>
        </authorList>
    </citation>
    <scope>NUCLEOTIDE SEQUENCE [LARGE SCALE GENOMIC DNA]</scope>
    <source>
        <strain evidence="10 11">KCTC 52518</strain>
    </source>
</reference>
<protein>
    <recommendedName>
        <fullName evidence="7">3-methylmercaptopropionyl-CoA ligase</fullName>
        <ecNumber evidence="6">6.2.1.44</ecNumber>
    </recommendedName>
</protein>
<evidence type="ECO:0000256" key="3">
    <source>
        <dbReference type="ARBA" id="ARBA00022832"/>
    </source>
</evidence>
<dbReference type="InterPro" id="IPR045851">
    <property type="entry name" value="AMP-bd_C_sf"/>
</dbReference>
<evidence type="ECO:0000256" key="2">
    <source>
        <dbReference type="ARBA" id="ARBA00022598"/>
    </source>
</evidence>
<gene>
    <name evidence="10" type="ORF">E8M01_31425</name>
</gene>
<keyword evidence="3" id="KW-0276">Fatty acid metabolism</keyword>
<dbReference type="FunFam" id="3.30.300.30:FF:000008">
    <property type="entry name" value="2,3-dihydroxybenzoate-AMP ligase"/>
    <property type="match status" value="1"/>
</dbReference>
<evidence type="ECO:0000256" key="7">
    <source>
        <dbReference type="ARBA" id="ARBA00067668"/>
    </source>
</evidence>
<evidence type="ECO:0000259" key="8">
    <source>
        <dbReference type="Pfam" id="PF00501"/>
    </source>
</evidence>
<dbReference type="GO" id="GO:0006631">
    <property type="term" value="P:fatty acid metabolic process"/>
    <property type="evidence" value="ECO:0007669"/>
    <property type="project" value="UniProtKB-KW"/>
</dbReference>
<evidence type="ECO:0000256" key="4">
    <source>
        <dbReference type="ARBA" id="ARBA00023098"/>
    </source>
</evidence>
<dbReference type="GO" id="GO:0016874">
    <property type="term" value="F:ligase activity"/>
    <property type="evidence" value="ECO:0007669"/>
    <property type="project" value="UniProtKB-KW"/>
</dbReference>
<proteinExistence type="inferred from homology"/>
<dbReference type="CDD" id="cd12119">
    <property type="entry name" value="ttLC_FACS_AlkK_like"/>
    <property type="match status" value="1"/>
</dbReference>
<dbReference type="SUPFAM" id="SSF56801">
    <property type="entry name" value="Acetyl-CoA synthetase-like"/>
    <property type="match status" value="1"/>
</dbReference>